<dbReference type="EMBL" id="CSAE01000804">
    <property type="protein sequence ID" value="COW94288.1"/>
    <property type="molecule type" value="Genomic_DNA"/>
</dbReference>
<gene>
    <name evidence="2" type="ORF">ERS007703_04498</name>
    <name evidence="1" type="ORF">ERS007739_00076</name>
</gene>
<sequence>MSFLQSAAGSPRVEHLEKLDQVVSMATTLGSPLPWGADAAGIRCCCLLTGCP</sequence>
<organism evidence="2 3">
    <name type="scientific">Mycobacterium tuberculosis</name>
    <dbReference type="NCBI Taxonomy" id="1773"/>
    <lineage>
        <taxon>Bacteria</taxon>
        <taxon>Bacillati</taxon>
        <taxon>Actinomycetota</taxon>
        <taxon>Actinomycetes</taxon>
        <taxon>Mycobacteriales</taxon>
        <taxon>Mycobacteriaceae</taxon>
        <taxon>Mycobacterium</taxon>
        <taxon>Mycobacterium tuberculosis complex</taxon>
    </lineage>
</organism>
<proteinExistence type="predicted"/>
<accession>A0A0U0RM00</accession>
<dbReference type="Proteomes" id="UP000038802">
    <property type="component" value="Unassembled WGS sequence"/>
</dbReference>
<reference evidence="3 4" key="3">
    <citation type="submission" date="2015-03" db="EMBL/GenBank/DDBJ databases">
        <authorList>
            <consortium name="Pathogen Informatics"/>
        </authorList>
    </citation>
    <scope>NUCLEOTIDE SEQUENCE [LARGE SCALE GENOMIC DNA]</scope>
    <source>
        <strain evidence="3">K00500041</strain>
        <strain evidence="4">N09902308</strain>
    </source>
</reference>
<evidence type="ECO:0000313" key="4">
    <source>
        <dbReference type="Proteomes" id="UP000039021"/>
    </source>
</evidence>
<dbReference type="Proteomes" id="UP000039021">
    <property type="component" value="Unassembled WGS sequence"/>
</dbReference>
<dbReference type="EMBL" id="CSBK01000015">
    <property type="protein sequence ID" value="COW78938.1"/>
    <property type="molecule type" value="Genomic_DNA"/>
</dbReference>
<evidence type="ECO:0000313" key="1">
    <source>
        <dbReference type="EMBL" id="COW78938.1"/>
    </source>
</evidence>
<name>A0A0U0RM00_MYCTX</name>
<protein>
    <submittedName>
        <fullName evidence="2">Uncharacterized protein</fullName>
    </submittedName>
</protein>
<reference evidence="1" key="1">
    <citation type="submission" date="2015-03" db="EMBL/GenBank/DDBJ databases">
        <authorList>
            <consortium name="Pathogen Informatics"/>
            <person name="Murphy D."/>
        </authorList>
    </citation>
    <scope>NUCLEOTIDE SEQUENCE</scope>
    <source>
        <strain evidence="1">N09902308</strain>
    </source>
</reference>
<evidence type="ECO:0000313" key="3">
    <source>
        <dbReference type="Proteomes" id="UP000038802"/>
    </source>
</evidence>
<dbReference type="AlphaFoldDB" id="A0A0U0RM00"/>
<reference evidence="2" key="2">
    <citation type="submission" date="2015-03" db="EMBL/GenBank/DDBJ databases">
        <authorList>
            <person name="Murphy D."/>
        </authorList>
    </citation>
    <scope>NUCLEOTIDE SEQUENCE [LARGE SCALE GENOMIC DNA]</scope>
    <source>
        <strain evidence="2">K00500041</strain>
    </source>
</reference>
<evidence type="ECO:0000313" key="2">
    <source>
        <dbReference type="EMBL" id="COW94288.1"/>
    </source>
</evidence>